<evidence type="ECO:0000313" key="2">
    <source>
        <dbReference type="EMBL" id="ADW07747.1"/>
    </source>
</evidence>
<accession>A0A8D3WMY7</accession>
<reference evidence="2 3" key="1">
    <citation type="submission" date="2011-01" db="EMBL/GenBank/DDBJ databases">
        <title>Complete sequence of chromosome of Streptomyces flavogriseus ATCC 33331.</title>
        <authorList>
            <consortium name="US DOE Joint Genome Institute"/>
            <person name="Lucas S."/>
            <person name="Copeland A."/>
            <person name="Lapidus A."/>
            <person name="Cheng J.-F."/>
            <person name="Goodwin L."/>
            <person name="Pitluck S."/>
            <person name="Davenport K."/>
            <person name="Detter J.C."/>
            <person name="Han C."/>
            <person name="Tapia R."/>
            <person name="Land M."/>
            <person name="Hauser L."/>
            <person name="Kyrpides N."/>
            <person name="Ivanova N."/>
            <person name="Ovchinnikova G."/>
            <person name="Pagani I."/>
            <person name="Brumm P."/>
            <person name="Mead D."/>
            <person name="Woyke T."/>
        </authorList>
    </citation>
    <scope>NUCLEOTIDE SEQUENCE [LARGE SCALE GENOMIC DNA]</scope>
    <source>
        <strain evidence="3">ATCC 33331 / IAF-45CD</strain>
    </source>
</reference>
<protein>
    <submittedName>
        <fullName evidence="2">Proteinase inhibitor I36 SMPI</fullName>
    </submittedName>
</protein>
<dbReference type="Proteomes" id="UP000002066">
    <property type="component" value="Chromosome"/>
</dbReference>
<dbReference type="KEGG" id="sfa:Sfla_6398"/>
<dbReference type="Pfam" id="PF03995">
    <property type="entry name" value="Inhibitor_I36"/>
    <property type="match status" value="1"/>
</dbReference>
<evidence type="ECO:0000313" key="3">
    <source>
        <dbReference type="Proteomes" id="UP000002066"/>
    </source>
</evidence>
<sequence>MSIFRKVMTRVVAVTASAAAVTAALPAPASADVIAVFRAGDGTLTTCSDATLCVYEHTSFQGEMFGIVGNGDIPKFYAPSQNENLNDKASSVVSNSSLSYCFFDGTNYTGAKFLVGFNKLYPNLNSAGFGDKLSSWKVGAC</sequence>
<dbReference type="EMBL" id="CP002475">
    <property type="protein sequence ID" value="ADW07747.1"/>
    <property type="molecule type" value="Genomic_DNA"/>
</dbReference>
<organism evidence="2 3">
    <name type="scientific">Streptomyces pratensis (strain ATCC 33331 / IAF-45CD)</name>
    <dbReference type="NCBI Taxonomy" id="591167"/>
    <lineage>
        <taxon>Bacteria</taxon>
        <taxon>Bacillati</taxon>
        <taxon>Actinomycetota</taxon>
        <taxon>Actinomycetes</taxon>
        <taxon>Kitasatosporales</taxon>
        <taxon>Streptomycetaceae</taxon>
        <taxon>Streptomyces</taxon>
    </lineage>
</organism>
<dbReference type="OrthoDB" id="3389749at2"/>
<keyword evidence="1" id="KW-0732">Signal</keyword>
<feature type="signal peptide" evidence="1">
    <location>
        <begin position="1"/>
        <end position="31"/>
    </location>
</feature>
<dbReference type="SUPFAM" id="SSF49695">
    <property type="entry name" value="gamma-Crystallin-like"/>
    <property type="match status" value="1"/>
</dbReference>
<name>A0A8D3WMY7_STRFA</name>
<gene>
    <name evidence="2" type="ordered locus">Sfla_6398</name>
</gene>
<dbReference type="Gene3D" id="2.60.20.10">
    <property type="entry name" value="Crystallins"/>
    <property type="match status" value="1"/>
</dbReference>
<proteinExistence type="predicted"/>
<evidence type="ECO:0000256" key="1">
    <source>
        <dbReference type="SAM" id="SignalP"/>
    </source>
</evidence>
<feature type="chain" id="PRO_5039239322" evidence="1">
    <location>
        <begin position="32"/>
        <end position="141"/>
    </location>
</feature>
<dbReference type="InterPro" id="IPR011024">
    <property type="entry name" value="G_crystallin-like"/>
</dbReference>
<dbReference type="AlphaFoldDB" id="A0A8D3WMY7"/>